<dbReference type="Proteomes" id="UP001524473">
    <property type="component" value="Unassembled WGS sequence"/>
</dbReference>
<sequence length="53" mass="6042">MPDCSKLDQSAQAYFNSLPTVFQEQIMQSGVEVTSKEDLERVYQNLLEKGKNC</sequence>
<dbReference type="EMBL" id="JANFZH010000016">
    <property type="protein sequence ID" value="MCQ4839905.1"/>
    <property type="molecule type" value="Genomic_DNA"/>
</dbReference>
<dbReference type="GeneID" id="90534080"/>
<organism evidence="1 2">
    <name type="scientific">Neglectibacter timonensis</name>
    <dbReference type="NCBI Taxonomy" id="1776382"/>
    <lineage>
        <taxon>Bacteria</taxon>
        <taxon>Bacillati</taxon>
        <taxon>Bacillota</taxon>
        <taxon>Clostridia</taxon>
        <taxon>Eubacteriales</taxon>
        <taxon>Oscillospiraceae</taxon>
        <taxon>Neglectibacter</taxon>
    </lineage>
</organism>
<reference evidence="1 2" key="1">
    <citation type="submission" date="2022-06" db="EMBL/GenBank/DDBJ databases">
        <title>Isolation of gut microbiota from human fecal samples.</title>
        <authorList>
            <person name="Pamer E.G."/>
            <person name="Barat B."/>
            <person name="Waligurski E."/>
            <person name="Medina S."/>
            <person name="Paddock L."/>
            <person name="Mostad J."/>
        </authorList>
    </citation>
    <scope>NUCLEOTIDE SEQUENCE [LARGE SCALE GENOMIC DNA]</scope>
    <source>
        <strain evidence="1 2">DFI.9.73</strain>
    </source>
</reference>
<dbReference type="RefSeq" id="WP_154669709.1">
    <property type="nucleotide sequence ID" value="NZ_CABKVV010000014.1"/>
</dbReference>
<keyword evidence="2" id="KW-1185">Reference proteome</keyword>
<protein>
    <submittedName>
        <fullName evidence="1">Uncharacterized protein</fullName>
    </submittedName>
</protein>
<gene>
    <name evidence="1" type="ORF">NE695_08250</name>
</gene>
<comment type="caution">
    <text evidence="1">The sequence shown here is derived from an EMBL/GenBank/DDBJ whole genome shotgun (WGS) entry which is preliminary data.</text>
</comment>
<accession>A0ABT1RYZ2</accession>
<name>A0ABT1RYZ2_9FIRM</name>
<evidence type="ECO:0000313" key="2">
    <source>
        <dbReference type="Proteomes" id="UP001524473"/>
    </source>
</evidence>
<evidence type="ECO:0000313" key="1">
    <source>
        <dbReference type="EMBL" id="MCQ4839905.1"/>
    </source>
</evidence>
<proteinExistence type="predicted"/>